<dbReference type="WBParaSite" id="HCON_00019330-00001">
    <property type="protein sequence ID" value="HCON_00019330-00001"/>
    <property type="gene ID" value="HCON_00019330"/>
</dbReference>
<sequence length="112" mass="13386">MSSTKLECSLTKWYQQVKTHALRKMRYGRFSKNSRIAQDALWTILEKFPYSIVKKVLITTQSKEEVKIEDIMNELEKEIEAKKFMESRLRNFSKHDHKEEEKDTPVKSSMRS</sequence>
<reference evidence="3" key="1">
    <citation type="submission" date="2020-12" db="UniProtKB">
        <authorList>
            <consortium name="WormBaseParasite"/>
        </authorList>
    </citation>
    <scope>IDENTIFICATION</scope>
    <source>
        <strain evidence="3">MHco3</strain>
    </source>
</reference>
<dbReference type="Proteomes" id="UP000025227">
    <property type="component" value="Unplaced"/>
</dbReference>
<evidence type="ECO:0000313" key="3">
    <source>
        <dbReference type="WBParaSite" id="HCON_00019330-00001"/>
    </source>
</evidence>
<feature type="compositionally biased region" description="Basic and acidic residues" evidence="1">
    <location>
        <begin position="90"/>
        <end position="105"/>
    </location>
</feature>
<evidence type="ECO:0000256" key="1">
    <source>
        <dbReference type="SAM" id="MobiDB-lite"/>
    </source>
</evidence>
<organism evidence="2 3">
    <name type="scientific">Haemonchus contortus</name>
    <name type="common">Barber pole worm</name>
    <dbReference type="NCBI Taxonomy" id="6289"/>
    <lineage>
        <taxon>Eukaryota</taxon>
        <taxon>Metazoa</taxon>
        <taxon>Ecdysozoa</taxon>
        <taxon>Nematoda</taxon>
        <taxon>Chromadorea</taxon>
        <taxon>Rhabditida</taxon>
        <taxon>Rhabditina</taxon>
        <taxon>Rhabditomorpha</taxon>
        <taxon>Strongyloidea</taxon>
        <taxon>Trichostrongylidae</taxon>
        <taxon>Haemonchus</taxon>
    </lineage>
</organism>
<evidence type="ECO:0000313" key="2">
    <source>
        <dbReference type="Proteomes" id="UP000025227"/>
    </source>
</evidence>
<keyword evidence="2" id="KW-1185">Reference proteome</keyword>
<feature type="region of interest" description="Disordered" evidence="1">
    <location>
        <begin position="90"/>
        <end position="112"/>
    </location>
</feature>
<protein>
    <submittedName>
        <fullName evidence="3">Histone domain-containing protein</fullName>
    </submittedName>
</protein>
<name>A0A7I4XXE2_HAECO</name>
<proteinExistence type="predicted"/>
<dbReference type="OrthoDB" id="7444419at2759"/>
<accession>A0A7I4XXE2</accession>
<dbReference type="AlphaFoldDB" id="A0A7I4XXE2"/>